<evidence type="ECO:0000313" key="1">
    <source>
        <dbReference type="EMBL" id="MCZ0859957.1"/>
    </source>
</evidence>
<dbReference type="Proteomes" id="UP001141422">
    <property type="component" value="Unassembled WGS sequence"/>
</dbReference>
<dbReference type="RefSeq" id="WP_268924181.1">
    <property type="nucleotide sequence ID" value="NZ_JAPTGB010000003.1"/>
</dbReference>
<comment type="caution">
    <text evidence="1">The sequence shown here is derived from an EMBL/GenBank/DDBJ whole genome shotgun (WGS) entry which is preliminary data.</text>
</comment>
<dbReference type="EMBL" id="JAPTGB010000003">
    <property type="protein sequence ID" value="MCZ0859957.1"/>
    <property type="molecule type" value="Genomic_DNA"/>
</dbReference>
<protein>
    <submittedName>
        <fullName evidence="1">Uncharacterized protein</fullName>
    </submittedName>
</protein>
<name>A0ABT4IDZ9_9EURY</name>
<accession>A0ABT4IDZ9</accession>
<reference evidence="1" key="1">
    <citation type="submission" date="2022-12" db="EMBL/GenBank/DDBJ databases">
        <title>Isolation and characterisation of novel Methanocorpusculum spp. from native Australian herbivores indicates the genus is ancestrally host-associated.</title>
        <authorList>
            <person name="Volmer J.G."/>
            <person name="Soo R.M."/>
            <person name="Evans P.N."/>
            <person name="Hoedt E.C."/>
            <person name="Astorga Alsina A.L."/>
            <person name="Woodcroft B.J."/>
            <person name="Tyson G.W."/>
            <person name="Hugenholtz P."/>
            <person name="Morrison M."/>
        </authorList>
    </citation>
    <scope>NUCLEOTIDE SEQUENCE</scope>
    <source>
        <strain evidence="1">MG</strain>
    </source>
</reference>
<proteinExistence type="predicted"/>
<evidence type="ECO:0000313" key="2">
    <source>
        <dbReference type="Proteomes" id="UP001141422"/>
    </source>
</evidence>
<gene>
    <name evidence="1" type="ORF">O0S10_01780</name>
</gene>
<sequence>MKDAEKIAEEMSSWLSSGVSRDPGSVMRRLLEVPAIQFAGCLDAMDDILASRWVEDAWGASLDAVGARFTIDRMAGESDAAYRARIEHTIAMRLSYGTVADVQRFVGDMLGLDPDAVEVIESYVQQPNAVFMIRICGQPTGASHWDAINQTVRDVKAAGVCYRAVDLILALLPVEIQIDVGRVMQRYVRMPACSGWGYMQWGDCPWGSGDATMTIECGEFEVV</sequence>
<organism evidence="1 2">
    <name type="scientific">Methanocorpusculum petauri</name>
    <dbReference type="NCBI Taxonomy" id="3002863"/>
    <lineage>
        <taxon>Archaea</taxon>
        <taxon>Methanobacteriati</taxon>
        <taxon>Methanobacteriota</taxon>
        <taxon>Stenosarchaea group</taxon>
        <taxon>Methanomicrobia</taxon>
        <taxon>Methanomicrobiales</taxon>
        <taxon>Methanocorpusculaceae</taxon>
        <taxon>Methanocorpusculum</taxon>
    </lineage>
</organism>
<keyword evidence="2" id="KW-1185">Reference proteome</keyword>